<dbReference type="GO" id="GO:0097367">
    <property type="term" value="F:carbohydrate derivative binding"/>
    <property type="evidence" value="ECO:0007669"/>
    <property type="project" value="InterPro"/>
</dbReference>
<feature type="domain" description="SIS" evidence="1">
    <location>
        <begin position="34"/>
        <end position="85"/>
    </location>
</feature>
<feature type="non-terminal residue" evidence="2">
    <location>
        <position position="85"/>
    </location>
</feature>
<dbReference type="SUPFAM" id="SSF53697">
    <property type="entry name" value="SIS domain"/>
    <property type="match status" value="1"/>
</dbReference>
<comment type="caution">
    <text evidence="2">The sequence shown here is derived from an EMBL/GenBank/DDBJ whole genome shotgun (WGS) entry which is preliminary data.</text>
</comment>
<protein>
    <recommendedName>
        <fullName evidence="1">SIS domain-containing protein</fullName>
    </recommendedName>
</protein>
<dbReference type="Pfam" id="PF13580">
    <property type="entry name" value="SIS_2"/>
    <property type="match status" value="1"/>
</dbReference>
<sequence>MREIIQKILEESIEVKNRSIKKNIDRIISGADRIATSLAAGHKVLIFGNGGSAADAQHITAEFVNRFKIERPPLAAIALTTDTSI</sequence>
<dbReference type="PROSITE" id="PS51464">
    <property type="entry name" value="SIS"/>
    <property type="match status" value="1"/>
</dbReference>
<evidence type="ECO:0000259" key="1">
    <source>
        <dbReference type="PROSITE" id="PS51464"/>
    </source>
</evidence>
<dbReference type="EMBL" id="LAZR01043852">
    <property type="protein sequence ID" value="KKL06093.1"/>
    <property type="molecule type" value="Genomic_DNA"/>
</dbReference>
<dbReference type="InterPro" id="IPR001347">
    <property type="entry name" value="SIS_dom"/>
</dbReference>
<reference evidence="2" key="1">
    <citation type="journal article" date="2015" name="Nature">
        <title>Complex archaea that bridge the gap between prokaryotes and eukaryotes.</title>
        <authorList>
            <person name="Spang A."/>
            <person name="Saw J.H."/>
            <person name="Jorgensen S.L."/>
            <person name="Zaremba-Niedzwiedzka K."/>
            <person name="Martijn J."/>
            <person name="Lind A.E."/>
            <person name="van Eijk R."/>
            <person name="Schleper C."/>
            <person name="Guy L."/>
            <person name="Ettema T.J."/>
        </authorList>
    </citation>
    <scope>NUCLEOTIDE SEQUENCE</scope>
</reference>
<proteinExistence type="predicted"/>
<name>A0A0F9D1W3_9ZZZZ</name>
<dbReference type="AlphaFoldDB" id="A0A0F9D1W3"/>
<dbReference type="InterPro" id="IPR050099">
    <property type="entry name" value="SIS_GmhA/DiaA_subfam"/>
</dbReference>
<dbReference type="PANTHER" id="PTHR30390:SF6">
    <property type="entry name" value="DNAA INITIATOR-ASSOCIATING PROTEIN DIAA"/>
    <property type="match status" value="1"/>
</dbReference>
<organism evidence="2">
    <name type="scientific">marine sediment metagenome</name>
    <dbReference type="NCBI Taxonomy" id="412755"/>
    <lineage>
        <taxon>unclassified sequences</taxon>
        <taxon>metagenomes</taxon>
        <taxon>ecological metagenomes</taxon>
    </lineage>
</organism>
<evidence type="ECO:0000313" key="2">
    <source>
        <dbReference type="EMBL" id="KKL06093.1"/>
    </source>
</evidence>
<dbReference type="InterPro" id="IPR046348">
    <property type="entry name" value="SIS_dom_sf"/>
</dbReference>
<dbReference type="GO" id="GO:1901135">
    <property type="term" value="P:carbohydrate derivative metabolic process"/>
    <property type="evidence" value="ECO:0007669"/>
    <property type="project" value="InterPro"/>
</dbReference>
<accession>A0A0F9D1W3</accession>
<gene>
    <name evidence="2" type="ORF">LCGC14_2599470</name>
</gene>
<dbReference type="PANTHER" id="PTHR30390">
    <property type="entry name" value="SEDOHEPTULOSE 7-PHOSPHATE ISOMERASE / DNAA INITIATOR-ASSOCIATING FACTOR FOR REPLICATION INITIATION"/>
    <property type="match status" value="1"/>
</dbReference>
<dbReference type="Gene3D" id="3.40.50.10490">
    <property type="entry name" value="Glucose-6-phosphate isomerase like protein, domain 1"/>
    <property type="match status" value="1"/>
</dbReference>